<feature type="region of interest" description="Disordered" evidence="1">
    <location>
        <begin position="1"/>
        <end position="32"/>
    </location>
</feature>
<feature type="transmembrane region" description="Helical" evidence="2">
    <location>
        <begin position="280"/>
        <end position="297"/>
    </location>
</feature>
<gene>
    <name evidence="3" type="ORF">BSP0115_LOCUS1478</name>
</gene>
<keyword evidence="2" id="KW-0812">Transmembrane</keyword>
<name>A0A7S1G3Y1_9STRA</name>
<feature type="transmembrane region" description="Helical" evidence="2">
    <location>
        <begin position="108"/>
        <end position="129"/>
    </location>
</feature>
<keyword evidence="2" id="KW-1133">Transmembrane helix</keyword>
<evidence type="ECO:0000256" key="2">
    <source>
        <dbReference type="SAM" id="Phobius"/>
    </source>
</evidence>
<sequence length="888" mass="93960">MAANGMRRGYDTTSGPAAFEPPRAHRHGGYGDRATRGAGWTLGDAVDAAKEATRSPRGAAGHARGSDGAGGARDSWSQARGMWRSTVRVVCSPCRCDGRRKKRLVVDYGWWLYAMFYAFLAFAVVDRFVGSGDVLLRRKGRSTMVADLLPGGSQPARLGQFVTEMVWWVTSRQMIVAQNFLFFTACWCMPNAMAEMAPRWLELGDMRATHVGLHRHIGIWHLAVPAVLHVLVLFLPALVDGTPMVFWDDGHNWNEWWDPAVRRFKAFATPTATNYTSDEIFRLLGTLATFGVLMPLSMARRARVRSRRYSVAMMLHVVGAVWFAADNIRKNSHPLSQIFNLPVLAAWAIDRAVSVFCYRRHSARVVRARIIGQATVLYCKTHGGTGGCGGRESSAARAPGDTWFLRDGPAATSERMSGGVIEPLLGWGRRAHPFTAFVNPVGALLAVGGKTADAGATLYADDGDDDDDARRASTIQDAEWDTAFVVGSQGKDTWSGDVLAWATQQQRTRGAGAVEPSAGRGHDAGSTARQQPPALRVWGPFRSAFAALGGGVDVARGALTLPTTERGTPAIPPPVLVGGFDGGEAPLLLLASGTGFAYLLDALAARAAAAAAATRSLGALRKWREVEKASARYALRPLRPMRILFTCRDAEMAELFCEEARARIRAIGAHHEALARLSASGVSRGVAAAVLASAGDVTVAVHITRGASVAARAADRFLALRRGRSGDGETSSATPATSTTAAPLPSASLSHSRASASTSDEFESLPGSVRSAADVDSVAVGIDRAAAAASRGPSLSRDDNGHAGSGVPARLSALCGSWRLKGGGGVAAALTASISVAVGRIDFDAAVAAVKEEAPSSVVYFCGAPHVQELVSAACEKHGLRFAAGEAF</sequence>
<evidence type="ECO:0000256" key="1">
    <source>
        <dbReference type="SAM" id="MobiDB-lite"/>
    </source>
</evidence>
<feature type="region of interest" description="Disordered" evidence="1">
    <location>
        <begin position="506"/>
        <end position="531"/>
    </location>
</feature>
<feature type="transmembrane region" description="Helical" evidence="2">
    <location>
        <begin position="218"/>
        <end position="239"/>
    </location>
</feature>
<protein>
    <submittedName>
        <fullName evidence="3">Uncharacterized protein</fullName>
    </submittedName>
</protein>
<organism evidence="3">
    <name type="scientific">Bicosoecida sp. CB-2014</name>
    <dbReference type="NCBI Taxonomy" id="1486930"/>
    <lineage>
        <taxon>Eukaryota</taxon>
        <taxon>Sar</taxon>
        <taxon>Stramenopiles</taxon>
        <taxon>Bigyra</taxon>
        <taxon>Opalozoa</taxon>
        <taxon>Bicosoecida</taxon>
    </lineage>
</organism>
<feature type="transmembrane region" description="Helical" evidence="2">
    <location>
        <begin position="309"/>
        <end position="325"/>
    </location>
</feature>
<dbReference type="AlphaFoldDB" id="A0A7S1G3Y1"/>
<reference evidence="3" key="1">
    <citation type="submission" date="2021-01" db="EMBL/GenBank/DDBJ databases">
        <authorList>
            <person name="Corre E."/>
            <person name="Pelletier E."/>
            <person name="Niang G."/>
            <person name="Scheremetjew M."/>
            <person name="Finn R."/>
            <person name="Kale V."/>
            <person name="Holt S."/>
            <person name="Cochrane G."/>
            <person name="Meng A."/>
            <person name="Brown T."/>
            <person name="Cohen L."/>
        </authorList>
    </citation>
    <scope>NUCLEOTIDE SEQUENCE</scope>
    <source>
        <strain evidence="3">Ms1</strain>
    </source>
</reference>
<evidence type="ECO:0000313" key="3">
    <source>
        <dbReference type="EMBL" id="CAD8908274.1"/>
    </source>
</evidence>
<keyword evidence="2" id="KW-0472">Membrane</keyword>
<dbReference type="EMBL" id="HBFS01002099">
    <property type="protein sequence ID" value="CAD8908274.1"/>
    <property type="molecule type" value="Transcribed_RNA"/>
</dbReference>
<feature type="compositionally biased region" description="Low complexity" evidence="1">
    <location>
        <begin position="730"/>
        <end position="759"/>
    </location>
</feature>
<proteinExistence type="predicted"/>
<feature type="region of interest" description="Disordered" evidence="1">
    <location>
        <begin position="51"/>
        <end position="75"/>
    </location>
</feature>
<accession>A0A7S1G3Y1</accession>
<feature type="region of interest" description="Disordered" evidence="1">
    <location>
        <begin position="724"/>
        <end position="766"/>
    </location>
</feature>
<feature type="transmembrane region" description="Helical" evidence="2">
    <location>
        <begin position="175"/>
        <end position="197"/>
    </location>
</feature>